<feature type="compositionally biased region" description="Polar residues" evidence="1">
    <location>
        <begin position="76"/>
        <end position="89"/>
    </location>
</feature>
<proteinExistence type="predicted"/>
<dbReference type="Proteomes" id="UP000053732">
    <property type="component" value="Unassembled WGS sequence"/>
</dbReference>
<reference evidence="2 3" key="1">
    <citation type="journal article" date="2014" name="Nat. Commun.">
        <title>Multiple recent horizontal transfers of a large genomic region in cheese making fungi.</title>
        <authorList>
            <person name="Cheeseman K."/>
            <person name="Ropars J."/>
            <person name="Renault P."/>
            <person name="Dupont J."/>
            <person name="Gouzy J."/>
            <person name="Branca A."/>
            <person name="Abraham A.L."/>
            <person name="Ceppi M."/>
            <person name="Conseiller E."/>
            <person name="Debuchy R."/>
            <person name="Malagnac F."/>
            <person name="Goarin A."/>
            <person name="Silar P."/>
            <person name="Lacoste S."/>
            <person name="Sallet E."/>
            <person name="Bensimon A."/>
            <person name="Giraud T."/>
            <person name="Brygoo Y."/>
        </authorList>
    </citation>
    <scope>NUCLEOTIDE SEQUENCE [LARGE SCALE GENOMIC DNA]</scope>
    <source>
        <strain evidence="3">FM 013</strain>
    </source>
</reference>
<keyword evidence="3" id="KW-1185">Reference proteome</keyword>
<feature type="compositionally biased region" description="Basic residues" evidence="1">
    <location>
        <begin position="50"/>
        <end position="61"/>
    </location>
</feature>
<dbReference type="EMBL" id="HG793134">
    <property type="protein sequence ID" value="CRL17323.1"/>
    <property type="molecule type" value="Genomic_DNA"/>
</dbReference>
<evidence type="ECO:0000256" key="1">
    <source>
        <dbReference type="SAM" id="MobiDB-lite"/>
    </source>
</evidence>
<accession>A0A0G4NTI0</accession>
<name>A0A0G4NTI0_PENC3</name>
<organism evidence="2 3">
    <name type="scientific">Penicillium camemberti (strain FM 013)</name>
    <dbReference type="NCBI Taxonomy" id="1429867"/>
    <lineage>
        <taxon>Eukaryota</taxon>
        <taxon>Fungi</taxon>
        <taxon>Dikarya</taxon>
        <taxon>Ascomycota</taxon>
        <taxon>Pezizomycotina</taxon>
        <taxon>Eurotiomycetes</taxon>
        <taxon>Eurotiomycetidae</taxon>
        <taxon>Eurotiales</taxon>
        <taxon>Aspergillaceae</taxon>
        <taxon>Penicillium</taxon>
    </lineage>
</organism>
<feature type="region of interest" description="Disordered" evidence="1">
    <location>
        <begin position="49"/>
        <end position="89"/>
    </location>
</feature>
<protein>
    <submittedName>
        <fullName evidence="2">Str. FM013</fullName>
    </submittedName>
</protein>
<dbReference type="AlphaFoldDB" id="A0A0G4NTI0"/>
<evidence type="ECO:0000313" key="3">
    <source>
        <dbReference type="Proteomes" id="UP000053732"/>
    </source>
</evidence>
<evidence type="ECO:0000313" key="2">
    <source>
        <dbReference type="EMBL" id="CRL17323.1"/>
    </source>
</evidence>
<sequence length="89" mass="9587">MPPGAITSTLTITITTHGPIINLGSHPQHNLTGYPLDPQATKPLLTLISQKKKKKKEKRKKESPPITPPQGCTGPVLQSNPTGTNYIKP</sequence>
<gene>
    <name evidence="2" type="ORF">PCAMFM013_S001g000283</name>
</gene>